<dbReference type="InterPro" id="IPR048631">
    <property type="entry name" value="SecD_1st"/>
</dbReference>
<comment type="caution">
    <text evidence="9">The sequence shown here is derived from an EMBL/GenBank/DDBJ whole genome shotgun (WGS) entry which is preliminary data.</text>
</comment>
<dbReference type="Gene3D" id="3.30.70.3220">
    <property type="match status" value="1"/>
</dbReference>
<dbReference type="GO" id="GO:0015031">
    <property type="term" value="P:protein transport"/>
    <property type="evidence" value="ECO:0007669"/>
    <property type="project" value="UniProtKB-KW"/>
</dbReference>
<evidence type="ECO:0000256" key="6">
    <source>
        <dbReference type="ARBA" id="ARBA00023010"/>
    </source>
</evidence>
<dbReference type="InterPro" id="IPR022813">
    <property type="entry name" value="SecD/SecF_arch_bac"/>
</dbReference>
<dbReference type="PANTHER" id="PTHR30081:SF1">
    <property type="entry name" value="PROTEIN TRANSLOCASE SUBUNIT SECD"/>
    <property type="match status" value="1"/>
</dbReference>
<feature type="domain" description="Protein translocase subunit SecDF P1" evidence="8">
    <location>
        <begin position="36"/>
        <end position="95"/>
    </location>
</feature>
<evidence type="ECO:0000313" key="9">
    <source>
        <dbReference type="EMBL" id="TQN49093.1"/>
    </source>
</evidence>
<evidence type="ECO:0000256" key="1">
    <source>
        <dbReference type="ARBA" id="ARBA00022448"/>
    </source>
</evidence>
<evidence type="ECO:0000256" key="5">
    <source>
        <dbReference type="ARBA" id="ARBA00022989"/>
    </source>
</evidence>
<evidence type="ECO:0000313" key="10">
    <source>
        <dbReference type="Proteomes" id="UP000315403"/>
    </source>
</evidence>
<keyword evidence="3" id="KW-0812">Transmembrane</keyword>
<gene>
    <name evidence="9" type="primary">secD_3</name>
    <name evidence="9" type="ORF">DLNHIDIE_03590</name>
</gene>
<protein>
    <submittedName>
        <fullName evidence="9">Protein translocase subunit SecD</fullName>
    </submittedName>
</protein>
<dbReference type="AlphaFoldDB" id="A0A543PYC7"/>
<proteinExistence type="predicted"/>
<organism evidence="9 10">
    <name type="scientific">Acidithiobacillus thiooxidans ATCC 19377</name>
    <dbReference type="NCBI Taxonomy" id="637390"/>
    <lineage>
        <taxon>Bacteria</taxon>
        <taxon>Pseudomonadati</taxon>
        <taxon>Pseudomonadota</taxon>
        <taxon>Acidithiobacillia</taxon>
        <taxon>Acidithiobacillales</taxon>
        <taxon>Acidithiobacillaceae</taxon>
        <taxon>Acidithiobacillus</taxon>
    </lineage>
</organism>
<dbReference type="PANTHER" id="PTHR30081">
    <property type="entry name" value="PROTEIN-EXPORT MEMBRANE PROTEIN SEC"/>
    <property type="match status" value="1"/>
</dbReference>
<evidence type="ECO:0000256" key="2">
    <source>
        <dbReference type="ARBA" id="ARBA00022475"/>
    </source>
</evidence>
<dbReference type="Pfam" id="PF21760">
    <property type="entry name" value="SecD_1st"/>
    <property type="match status" value="1"/>
</dbReference>
<keyword evidence="6" id="KW-0811">Translocation</keyword>
<evidence type="ECO:0000256" key="4">
    <source>
        <dbReference type="ARBA" id="ARBA00022927"/>
    </source>
</evidence>
<dbReference type="GO" id="GO:0005886">
    <property type="term" value="C:plasma membrane"/>
    <property type="evidence" value="ECO:0007669"/>
    <property type="project" value="TreeGrafter"/>
</dbReference>
<name>A0A543PYC7_ACITH</name>
<reference evidence="9 10" key="1">
    <citation type="submission" date="2019-03" db="EMBL/GenBank/DDBJ databases">
        <title>New insights into Acidothiobacillus thiooxidans sulfur metabolism through coupled gene expression, solution geochemistry, microscopy and spectroscopy analyses.</title>
        <authorList>
            <person name="Camacho D."/>
            <person name="Frazao R."/>
            <person name="Fouillen A."/>
            <person name="Nanci A."/>
            <person name="Lang B.F."/>
            <person name="Apte S.C."/>
            <person name="Baron C."/>
            <person name="Warren L.A."/>
        </authorList>
    </citation>
    <scope>NUCLEOTIDE SEQUENCE [LARGE SCALE GENOMIC DNA]</scope>
    <source>
        <strain evidence="9 10">ATCC 19377</strain>
    </source>
</reference>
<dbReference type="EMBL" id="SZUV01000038">
    <property type="protein sequence ID" value="TQN49093.1"/>
    <property type="molecule type" value="Genomic_DNA"/>
</dbReference>
<keyword evidence="5" id="KW-1133">Transmembrane helix</keyword>
<keyword evidence="4" id="KW-0653">Protein transport</keyword>
<keyword evidence="7" id="KW-0472">Membrane</keyword>
<dbReference type="Proteomes" id="UP000315403">
    <property type="component" value="Unassembled WGS sequence"/>
</dbReference>
<sequence>MIARQYPDYAVTVQPKGIIDVTITPDAAKKMKDDALQQAIVVIRNRIDELGVSESVIQRQGVEHIAVQLPGVQDTQRAKSIIGSTAQLEFKMVDDKANMADALKGQLPPGTALYYGLHNSPYVLYTVRC</sequence>
<evidence type="ECO:0000259" key="8">
    <source>
        <dbReference type="Pfam" id="PF21760"/>
    </source>
</evidence>
<evidence type="ECO:0000256" key="3">
    <source>
        <dbReference type="ARBA" id="ARBA00022692"/>
    </source>
</evidence>
<accession>A0A543PYC7</accession>
<keyword evidence="1" id="KW-0813">Transport</keyword>
<evidence type="ECO:0000256" key="7">
    <source>
        <dbReference type="ARBA" id="ARBA00023136"/>
    </source>
</evidence>
<keyword evidence="2" id="KW-1003">Cell membrane</keyword>